<evidence type="ECO:0008006" key="3">
    <source>
        <dbReference type="Google" id="ProtNLM"/>
    </source>
</evidence>
<evidence type="ECO:0000313" key="2">
    <source>
        <dbReference type="Proteomes" id="UP000271125"/>
    </source>
</evidence>
<dbReference type="Gene3D" id="3.40.50.300">
    <property type="entry name" value="P-loop containing nucleotide triphosphate hydrolases"/>
    <property type="match status" value="1"/>
</dbReference>
<evidence type="ECO:0000313" key="1">
    <source>
        <dbReference type="EMBL" id="RKX70432.1"/>
    </source>
</evidence>
<accession>A0A660SIQ7</accession>
<proteinExistence type="predicted"/>
<dbReference type="SUPFAM" id="SSF52540">
    <property type="entry name" value="P-loop containing nucleoside triphosphate hydrolases"/>
    <property type="match status" value="1"/>
</dbReference>
<dbReference type="InterPro" id="IPR027417">
    <property type="entry name" value="P-loop_NTPase"/>
</dbReference>
<comment type="caution">
    <text evidence="1">The sequence shown here is derived from an EMBL/GenBank/DDBJ whole genome shotgun (WGS) entry which is preliminary data.</text>
</comment>
<dbReference type="EMBL" id="QNBD01000135">
    <property type="protein sequence ID" value="RKX70432.1"/>
    <property type="molecule type" value="Genomic_DNA"/>
</dbReference>
<dbReference type="AlphaFoldDB" id="A0A660SIQ7"/>
<sequence length="62" mass="7374">MDIAFKNITCFIVSHRLSTIKYVNNIIFLDSGNLVGHGKHEELMIKYPEYKNFIYEHLRKTE</sequence>
<organism evidence="1 2">
    <name type="scientific">candidate division TA06 bacterium</name>
    <dbReference type="NCBI Taxonomy" id="2250710"/>
    <lineage>
        <taxon>Bacteria</taxon>
        <taxon>Bacteria division TA06</taxon>
    </lineage>
</organism>
<dbReference type="Proteomes" id="UP000271125">
    <property type="component" value="Unassembled WGS sequence"/>
</dbReference>
<name>A0A660SIQ7_UNCT6</name>
<gene>
    <name evidence="1" type="ORF">DRP43_03340</name>
</gene>
<reference evidence="1 2" key="1">
    <citation type="submission" date="2018-06" db="EMBL/GenBank/DDBJ databases">
        <title>Extensive metabolic versatility and redundancy in microbially diverse, dynamic hydrothermal sediments.</title>
        <authorList>
            <person name="Dombrowski N."/>
            <person name="Teske A."/>
            <person name="Baker B.J."/>
        </authorList>
    </citation>
    <scope>NUCLEOTIDE SEQUENCE [LARGE SCALE GENOMIC DNA]</scope>
    <source>
        <strain evidence="1">B10_G13</strain>
    </source>
</reference>
<protein>
    <recommendedName>
        <fullName evidence="3">ABC transporter ATP-binding protein</fullName>
    </recommendedName>
</protein>